<evidence type="ECO:0000313" key="1">
    <source>
        <dbReference type="Ensembl" id="ENSMCSP00000009264.1"/>
    </source>
</evidence>
<organism evidence="1 2">
    <name type="scientific">Malurus cyaneus samueli</name>
    <dbReference type="NCBI Taxonomy" id="2593467"/>
    <lineage>
        <taxon>Eukaryota</taxon>
        <taxon>Metazoa</taxon>
        <taxon>Chordata</taxon>
        <taxon>Craniata</taxon>
        <taxon>Vertebrata</taxon>
        <taxon>Euteleostomi</taxon>
        <taxon>Archelosauria</taxon>
        <taxon>Archosauria</taxon>
        <taxon>Dinosauria</taxon>
        <taxon>Saurischia</taxon>
        <taxon>Theropoda</taxon>
        <taxon>Coelurosauria</taxon>
        <taxon>Aves</taxon>
        <taxon>Neognathae</taxon>
        <taxon>Neoaves</taxon>
        <taxon>Telluraves</taxon>
        <taxon>Australaves</taxon>
        <taxon>Passeriformes</taxon>
        <taxon>Meliphagoidea</taxon>
        <taxon>Maluridae</taxon>
        <taxon>Malurus</taxon>
    </lineage>
</organism>
<keyword evidence="2" id="KW-1185">Reference proteome</keyword>
<proteinExistence type="predicted"/>
<evidence type="ECO:0000313" key="2">
    <source>
        <dbReference type="Proteomes" id="UP000694560"/>
    </source>
</evidence>
<dbReference type="Proteomes" id="UP000694560">
    <property type="component" value="Unplaced"/>
</dbReference>
<name>A0A8C5TMR1_9PASS</name>
<dbReference type="AlphaFoldDB" id="A0A8C5TMR1"/>
<reference evidence="1" key="1">
    <citation type="submission" date="2025-08" db="UniProtKB">
        <authorList>
            <consortium name="Ensembl"/>
        </authorList>
    </citation>
    <scope>IDENTIFICATION</scope>
</reference>
<accession>A0A8C5TMR1</accession>
<sequence length="103" mass="11184">MAIPRFTRGGGSFGITKSVPGCWSQAQFQFLFQPRAASALAQTQRWAGPWHSHSGVPWLSQQPFLLSLQIPDSPSPPGMDLPVFGTVSEPKGSSYKLQISVIN</sequence>
<reference evidence="1" key="2">
    <citation type="submission" date="2025-09" db="UniProtKB">
        <authorList>
            <consortium name="Ensembl"/>
        </authorList>
    </citation>
    <scope>IDENTIFICATION</scope>
</reference>
<dbReference type="Ensembl" id="ENSMCST00000009494.1">
    <property type="protein sequence ID" value="ENSMCSP00000009264.1"/>
    <property type="gene ID" value="ENSMCSG00000006568.1"/>
</dbReference>
<protein>
    <submittedName>
        <fullName evidence="1">Uncharacterized protein</fullName>
    </submittedName>
</protein>